<sequence length="1173" mass="132554">MPAPTASRRRSRREIEDEESESNVSDSDGSQPSSGSRKRARLSNDNSLTTPDHESDDGNDPESSSSQFQRETLQAQHTPRKHQPGSIVRVKLANFVTYTAVEFFPGPSLNMVIGPNGTGKSTLVCAICLGLGWGPQHLGRAKEVSEFVKHGSQEATIEIELAKDDKKFKRNLVIRSTIRREGNKTVFSINGKVQPKKTVLEVARSLSIQIDNLCQFLPQDKVVEFAAMTPVELLKSTERAVASERMIGIHEELKGLRGKEKQVQGNASSDRDTLNNLLGRQRLQEADVVRLREREEIVKRVGLLEAARSTVQYRTIRTQVHAQKEKGKAAQSEFNALAAETEPALRAVNAKQQYRNQIDIVVKERKTTKDQAEKTADQIDRQFQHLQTENVELDNKIQAEKDGAKKYKTEALQLEGKIREHNISLKNAPPEFDALEYNERLRALAREKNSIEMEVQDLQTQQRDLTNQGREINRQIHDATETVREFDSATGKQTAKLKTLFPESYSLWSWVQEHQDHFEKPVFGPPIVEGSIKDPRCVDQVESLFQASLWSTFSVQTKADFKRLSDVAHDRLHLNSINIETVLVGLADFQPPCGEDEKRQYGLEGWAVDYINAPEPVLSMLCGKIKLHETGVTMGEISSQQFDMLSRSRIQTWVTKKTSYRITRRREYGPSATSTMTRNVKPASIWTDQPVDLGAKRQLQERVNELNDQLQGLKDQVKNLQRQIEEKRTAMSTIQDQSNELQVEKREKQEAASKFSGLPVLIKNNEEKLARRQENLSAIGGRVREHVDKQEKIAMDRAELALKYADAVESLRKAHEALHEAELMLIEATSDFQTLEARNRDVRDLMKAKDDELKEIQSESKRLTLLGKRAMAEIQQLLKNDPDGGIRAFFSTLPQDQTSEELEAEIQSEQARLELMHEGNGNTIREYEQRQKKIESLQERVNQIEDSLQELQTAITVLQEEWEPQLDQLIKRISDSFTDNMNQINCAGEVVIDKDEDFEQWSIQIRVKFRENEPLSALNSHRQSGGERAVSTIFYLMSLQSLTPSPFRVVDEINQGMDPRNERLVHKRMVDIACGNASAASAPGIEDGDEGRQGSQYFLITPKLLSDLSYARGMQVMCIASGEYMPEDRTKVDFKACVHRWKGLQGLDDGGGAGGRGMDALVDESGRVGVAAG</sequence>
<feature type="region of interest" description="Disordered" evidence="5">
    <location>
        <begin position="1"/>
        <end position="85"/>
    </location>
</feature>
<organism evidence="7 8">
    <name type="scientific">Ramalina farinacea</name>
    <dbReference type="NCBI Taxonomy" id="258253"/>
    <lineage>
        <taxon>Eukaryota</taxon>
        <taxon>Fungi</taxon>
        <taxon>Dikarya</taxon>
        <taxon>Ascomycota</taxon>
        <taxon>Pezizomycotina</taxon>
        <taxon>Lecanoromycetes</taxon>
        <taxon>OSLEUM clade</taxon>
        <taxon>Lecanoromycetidae</taxon>
        <taxon>Lecanorales</taxon>
        <taxon>Lecanorineae</taxon>
        <taxon>Ramalinaceae</taxon>
        <taxon>Ramalina</taxon>
    </lineage>
</organism>
<feature type="coiled-coil region" evidence="4">
    <location>
        <begin position="818"/>
        <end position="859"/>
    </location>
</feature>
<comment type="similarity">
    <text evidence="1">Belongs to the SMC family. SMC5 subfamily.</text>
</comment>
<keyword evidence="8" id="KW-1185">Reference proteome</keyword>
<name>A0AA43TYH4_9LECA</name>
<dbReference type="PANTHER" id="PTHR45916">
    <property type="entry name" value="STRUCTURAL MAINTENANCE OF CHROMOSOMES PROTEIN 5"/>
    <property type="match status" value="1"/>
</dbReference>
<dbReference type="SUPFAM" id="SSF52540">
    <property type="entry name" value="P-loop containing nucleoside triphosphate hydrolases"/>
    <property type="match status" value="2"/>
</dbReference>
<dbReference type="PANTHER" id="PTHR45916:SF1">
    <property type="entry name" value="STRUCTURAL MAINTENANCE OF CHROMOSOMES PROTEIN 5"/>
    <property type="match status" value="1"/>
</dbReference>
<evidence type="ECO:0000313" key="8">
    <source>
        <dbReference type="Proteomes" id="UP001161017"/>
    </source>
</evidence>
<dbReference type="GO" id="GO:0005634">
    <property type="term" value="C:nucleus"/>
    <property type="evidence" value="ECO:0007669"/>
    <property type="project" value="TreeGrafter"/>
</dbReference>
<evidence type="ECO:0000256" key="5">
    <source>
        <dbReference type="SAM" id="MobiDB-lite"/>
    </source>
</evidence>
<dbReference type="GO" id="GO:0003697">
    <property type="term" value="F:single-stranded DNA binding"/>
    <property type="evidence" value="ECO:0007669"/>
    <property type="project" value="TreeGrafter"/>
</dbReference>
<feature type="coiled-coil region" evidence="4">
    <location>
        <begin position="696"/>
        <end position="754"/>
    </location>
</feature>
<keyword evidence="3 4" id="KW-0175">Coiled coil</keyword>
<dbReference type="Proteomes" id="UP001161017">
    <property type="component" value="Unassembled WGS sequence"/>
</dbReference>
<accession>A0AA43TYH4</accession>
<feature type="coiled-coil region" evidence="4">
    <location>
        <begin position="899"/>
        <end position="961"/>
    </location>
</feature>
<feature type="coiled-coil region" evidence="4">
    <location>
        <begin position="369"/>
        <end position="396"/>
    </location>
</feature>
<dbReference type="Pfam" id="PF02463">
    <property type="entry name" value="SMC_N"/>
    <property type="match status" value="1"/>
</dbReference>
<gene>
    <name evidence="7" type="primary">SMC5</name>
    <name evidence="7" type="ORF">OHK93_004445</name>
</gene>
<dbReference type="InterPro" id="IPR003395">
    <property type="entry name" value="RecF/RecN/SMC_N"/>
</dbReference>
<evidence type="ECO:0000256" key="4">
    <source>
        <dbReference type="SAM" id="Coils"/>
    </source>
</evidence>
<evidence type="ECO:0000259" key="6">
    <source>
        <dbReference type="Pfam" id="PF02463"/>
    </source>
</evidence>
<reference evidence="7" key="1">
    <citation type="journal article" date="2023" name="Genome Biol. Evol.">
        <title>First Whole Genome Sequence and Flow Cytometry Genome Size Data for the Lichen-Forming Fungus Ramalina farinacea (Ascomycota).</title>
        <authorList>
            <person name="Llewellyn T."/>
            <person name="Mian S."/>
            <person name="Hill R."/>
            <person name="Leitch I.J."/>
            <person name="Gaya E."/>
        </authorList>
    </citation>
    <scope>NUCLEOTIDE SEQUENCE</scope>
    <source>
        <strain evidence="7">LIQ254RAFAR</strain>
    </source>
</reference>
<evidence type="ECO:0000256" key="1">
    <source>
        <dbReference type="ARBA" id="ARBA00010171"/>
    </source>
</evidence>
<dbReference type="EMBL" id="JAPUFD010000020">
    <property type="protein sequence ID" value="MDI1492663.1"/>
    <property type="molecule type" value="Genomic_DNA"/>
</dbReference>
<feature type="compositionally biased region" description="Low complexity" evidence="5">
    <location>
        <begin position="22"/>
        <end position="35"/>
    </location>
</feature>
<dbReference type="AlphaFoldDB" id="A0AA43TYH4"/>
<protein>
    <recommendedName>
        <fullName evidence="2">Structural maintenance of chromosomes protein 5</fullName>
    </recommendedName>
</protein>
<proteinExistence type="inferred from homology"/>
<evidence type="ECO:0000313" key="7">
    <source>
        <dbReference type="EMBL" id="MDI1492663.1"/>
    </source>
</evidence>
<dbReference type="GO" id="GO:0000724">
    <property type="term" value="P:double-strand break repair via homologous recombination"/>
    <property type="evidence" value="ECO:0007669"/>
    <property type="project" value="TreeGrafter"/>
</dbReference>
<evidence type="ECO:0000256" key="2">
    <source>
        <dbReference type="ARBA" id="ARBA00018687"/>
    </source>
</evidence>
<dbReference type="InterPro" id="IPR027417">
    <property type="entry name" value="P-loop_NTPase"/>
</dbReference>
<dbReference type="Gene3D" id="3.40.50.300">
    <property type="entry name" value="P-loop containing nucleotide triphosphate hydrolases"/>
    <property type="match status" value="2"/>
</dbReference>
<dbReference type="GO" id="GO:0030915">
    <property type="term" value="C:Smc5-Smc6 complex"/>
    <property type="evidence" value="ECO:0007669"/>
    <property type="project" value="TreeGrafter"/>
</dbReference>
<feature type="coiled-coil region" evidence="4">
    <location>
        <begin position="434"/>
        <end position="475"/>
    </location>
</feature>
<feature type="compositionally biased region" description="Polar residues" evidence="5">
    <location>
        <begin position="61"/>
        <end position="77"/>
    </location>
</feature>
<feature type="domain" description="RecF/RecN/SMC N-terminal" evidence="6">
    <location>
        <begin position="87"/>
        <end position="1068"/>
    </location>
</feature>
<comment type="caution">
    <text evidence="7">The sequence shown here is derived from an EMBL/GenBank/DDBJ whole genome shotgun (WGS) entry which is preliminary data.</text>
</comment>
<evidence type="ECO:0000256" key="3">
    <source>
        <dbReference type="ARBA" id="ARBA00023054"/>
    </source>
</evidence>